<feature type="transmembrane region" description="Helical" evidence="1">
    <location>
        <begin position="21"/>
        <end position="45"/>
    </location>
</feature>
<gene>
    <name evidence="2" type="ORF">Pcinc_041463</name>
</gene>
<evidence type="ECO:0000313" key="3">
    <source>
        <dbReference type="Proteomes" id="UP001286313"/>
    </source>
</evidence>
<evidence type="ECO:0000313" key="2">
    <source>
        <dbReference type="EMBL" id="KAK3851920.1"/>
    </source>
</evidence>
<keyword evidence="1" id="KW-0812">Transmembrane</keyword>
<evidence type="ECO:0000256" key="1">
    <source>
        <dbReference type="SAM" id="Phobius"/>
    </source>
</evidence>
<reference evidence="2" key="1">
    <citation type="submission" date="2023-10" db="EMBL/GenBank/DDBJ databases">
        <title>Genome assemblies of two species of porcelain crab, Petrolisthes cinctipes and Petrolisthes manimaculis (Anomura: Porcellanidae).</title>
        <authorList>
            <person name="Angst P."/>
        </authorList>
    </citation>
    <scope>NUCLEOTIDE SEQUENCE</scope>
    <source>
        <strain evidence="2">PB745_01</strain>
        <tissue evidence="2">Gill</tissue>
    </source>
</reference>
<dbReference type="Proteomes" id="UP001286313">
    <property type="component" value="Unassembled WGS sequence"/>
</dbReference>
<proteinExistence type="predicted"/>
<protein>
    <submittedName>
        <fullName evidence="2">Uncharacterized protein</fullName>
    </submittedName>
</protein>
<dbReference type="AlphaFoldDB" id="A0AAE1BN50"/>
<organism evidence="2 3">
    <name type="scientific">Petrolisthes cinctipes</name>
    <name type="common">Flat porcelain crab</name>
    <dbReference type="NCBI Taxonomy" id="88211"/>
    <lineage>
        <taxon>Eukaryota</taxon>
        <taxon>Metazoa</taxon>
        <taxon>Ecdysozoa</taxon>
        <taxon>Arthropoda</taxon>
        <taxon>Crustacea</taxon>
        <taxon>Multicrustacea</taxon>
        <taxon>Malacostraca</taxon>
        <taxon>Eumalacostraca</taxon>
        <taxon>Eucarida</taxon>
        <taxon>Decapoda</taxon>
        <taxon>Pleocyemata</taxon>
        <taxon>Anomura</taxon>
        <taxon>Galatheoidea</taxon>
        <taxon>Porcellanidae</taxon>
        <taxon>Petrolisthes</taxon>
    </lineage>
</organism>
<name>A0AAE1BN50_PETCI</name>
<keyword evidence="1" id="KW-0472">Membrane</keyword>
<keyword evidence="1" id="KW-1133">Transmembrane helix</keyword>
<sequence length="182" mass="19698">MHFSSSPVLSSSVHLHTFSRLLILLTSILPSSLLAAHLLILLPSILPPSTYTPSPIFSSSLPPFFLPPSLLAAHLLILLPSILLPSTYTPSLPSSHPPSLLSSSVHLHTFSRLLILLASFLLPSTYTPSPVFSSSFLPFFLPPSLPPVFSSSFPPFFLRPPTHLLSRLLILLPSILPSSLLV</sequence>
<feature type="transmembrane region" description="Helical" evidence="1">
    <location>
        <begin position="65"/>
        <end position="84"/>
    </location>
</feature>
<dbReference type="EMBL" id="JAWQEG010007665">
    <property type="protein sequence ID" value="KAK3851920.1"/>
    <property type="molecule type" value="Genomic_DNA"/>
</dbReference>
<comment type="caution">
    <text evidence="2">The sequence shown here is derived from an EMBL/GenBank/DDBJ whole genome shotgun (WGS) entry which is preliminary data.</text>
</comment>
<keyword evidence="3" id="KW-1185">Reference proteome</keyword>
<accession>A0AAE1BN50</accession>